<feature type="compositionally biased region" description="Low complexity" evidence="7">
    <location>
        <begin position="269"/>
        <end position="278"/>
    </location>
</feature>
<dbReference type="GO" id="GO:0005634">
    <property type="term" value="C:nucleus"/>
    <property type="evidence" value="ECO:0007669"/>
    <property type="project" value="UniProtKB-SubCell"/>
</dbReference>
<dbReference type="STRING" id="4999.A0A1Y1UI62"/>
<dbReference type="GeneID" id="33557365"/>
<evidence type="ECO:0000313" key="9">
    <source>
        <dbReference type="EMBL" id="ORX37753.1"/>
    </source>
</evidence>
<feature type="domain" description="C2H2-type" evidence="8">
    <location>
        <begin position="38"/>
        <end position="66"/>
    </location>
</feature>
<dbReference type="PROSITE" id="PS50157">
    <property type="entry name" value="ZINC_FINGER_C2H2_2"/>
    <property type="match status" value="1"/>
</dbReference>
<dbReference type="CDD" id="cd20908">
    <property type="entry name" value="SUF4-like"/>
    <property type="match status" value="1"/>
</dbReference>
<evidence type="ECO:0000256" key="3">
    <source>
        <dbReference type="ARBA" id="ARBA00022771"/>
    </source>
</evidence>
<sequence length="290" mass="31713">MGKKKRTQVFVLKPWCWYCEREFEDEKVLLQHQKSKHFKCQMCPRKLNTAGGLMVHSQQVHKCEPEPLTNTLPGRDGYDIEIFGMEGIPTNALAEWRARKEAEAGTAALAATANGKRIRHSYNVIPEADLIAALAQHKALMAARNNPGSVFPPFPGSFPIGIPPPNPTLNRFPGEMPMPPPTLPTGMPPSMYPPPPGFQPPMAQNGISGVAPPPTFVPQSNEATKVLTTSDVVVEPPKDGVMWPDVTASPAEKRAQQARYRYQSPPPGSAESAESFEAASRKRKAAADFL</sequence>
<proteinExistence type="predicted"/>
<evidence type="ECO:0000313" key="10">
    <source>
        <dbReference type="Proteomes" id="UP000193218"/>
    </source>
</evidence>
<evidence type="ECO:0000256" key="2">
    <source>
        <dbReference type="ARBA" id="ARBA00022723"/>
    </source>
</evidence>
<organism evidence="9 10">
    <name type="scientific">Kockovaella imperatae</name>
    <dbReference type="NCBI Taxonomy" id="4999"/>
    <lineage>
        <taxon>Eukaryota</taxon>
        <taxon>Fungi</taxon>
        <taxon>Dikarya</taxon>
        <taxon>Basidiomycota</taxon>
        <taxon>Agaricomycotina</taxon>
        <taxon>Tremellomycetes</taxon>
        <taxon>Tremellales</taxon>
        <taxon>Cuniculitremaceae</taxon>
        <taxon>Kockovaella</taxon>
    </lineage>
</organism>
<comment type="subcellular location">
    <subcellularLocation>
        <location evidence="1">Nucleus</location>
    </subcellularLocation>
</comment>
<dbReference type="AlphaFoldDB" id="A0A1Y1UI62"/>
<evidence type="ECO:0000256" key="1">
    <source>
        <dbReference type="ARBA" id="ARBA00004123"/>
    </source>
</evidence>
<protein>
    <recommendedName>
        <fullName evidence="8">C2H2-type domain-containing protein</fullName>
    </recommendedName>
</protein>
<feature type="region of interest" description="Disordered" evidence="7">
    <location>
        <begin position="237"/>
        <end position="290"/>
    </location>
</feature>
<keyword evidence="3 6" id="KW-0863">Zinc-finger</keyword>
<name>A0A1Y1UI62_9TREE</name>
<dbReference type="RefSeq" id="XP_021871740.1">
    <property type="nucleotide sequence ID" value="XM_022015556.1"/>
</dbReference>
<comment type="caution">
    <text evidence="9">The sequence shown here is derived from an EMBL/GenBank/DDBJ whole genome shotgun (WGS) entry which is preliminary data.</text>
</comment>
<evidence type="ECO:0000256" key="5">
    <source>
        <dbReference type="ARBA" id="ARBA00023242"/>
    </source>
</evidence>
<evidence type="ECO:0000256" key="4">
    <source>
        <dbReference type="ARBA" id="ARBA00022833"/>
    </source>
</evidence>
<dbReference type="SMART" id="SM00355">
    <property type="entry name" value="ZnF_C2H2"/>
    <property type="match status" value="2"/>
</dbReference>
<dbReference type="PANTHER" id="PTHR23215">
    <property type="entry name" value="ZINC FINGER PROTEIN 207"/>
    <property type="match status" value="1"/>
</dbReference>
<dbReference type="InterPro" id="IPR013087">
    <property type="entry name" value="Znf_C2H2_type"/>
</dbReference>
<dbReference type="PROSITE" id="PS00028">
    <property type="entry name" value="ZINC_FINGER_C2H2_1"/>
    <property type="match status" value="1"/>
</dbReference>
<evidence type="ECO:0000256" key="6">
    <source>
        <dbReference type="PROSITE-ProRule" id="PRU00042"/>
    </source>
</evidence>
<accession>A0A1Y1UI62</accession>
<keyword evidence="4" id="KW-0862">Zinc</keyword>
<dbReference type="EMBL" id="NBSH01000005">
    <property type="protein sequence ID" value="ORX37753.1"/>
    <property type="molecule type" value="Genomic_DNA"/>
</dbReference>
<dbReference type="GO" id="GO:0008270">
    <property type="term" value="F:zinc ion binding"/>
    <property type="evidence" value="ECO:0007669"/>
    <property type="project" value="UniProtKB-KW"/>
</dbReference>
<dbReference type="Proteomes" id="UP000193218">
    <property type="component" value="Unassembled WGS sequence"/>
</dbReference>
<evidence type="ECO:0000256" key="7">
    <source>
        <dbReference type="SAM" id="MobiDB-lite"/>
    </source>
</evidence>
<evidence type="ECO:0000259" key="8">
    <source>
        <dbReference type="PROSITE" id="PS50157"/>
    </source>
</evidence>
<dbReference type="OrthoDB" id="1306014at2759"/>
<gene>
    <name evidence="9" type="ORF">BD324DRAFT_623201</name>
</gene>
<dbReference type="InParanoid" id="A0A1Y1UI62"/>
<keyword evidence="10" id="KW-1185">Reference proteome</keyword>
<keyword evidence="2" id="KW-0479">Metal-binding</keyword>
<reference evidence="9 10" key="1">
    <citation type="submission" date="2017-03" db="EMBL/GenBank/DDBJ databases">
        <title>Widespread Adenine N6-methylation of Active Genes in Fungi.</title>
        <authorList>
            <consortium name="DOE Joint Genome Institute"/>
            <person name="Mondo S.J."/>
            <person name="Dannebaum R.O."/>
            <person name="Kuo R.C."/>
            <person name="Louie K.B."/>
            <person name="Bewick A.J."/>
            <person name="Labutti K."/>
            <person name="Haridas S."/>
            <person name="Kuo A."/>
            <person name="Salamov A."/>
            <person name="Ahrendt S.R."/>
            <person name="Lau R."/>
            <person name="Bowen B.P."/>
            <person name="Lipzen A."/>
            <person name="Sullivan W."/>
            <person name="Andreopoulos W.B."/>
            <person name="Clum A."/>
            <person name="Lindquist E."/>
            <person name="Daum C."/>
            <person name="Northen T.R."/>
            <person name="Ramamoorthy G."/>
            <person name="Schmitz R.J."/>
            <person name="Gryganskyi A."/>
            <person name="Culley D."/>
            <person name="Magnuson J."/>
            <person name="James T.Y."/>
            <person name="O'Malley M.A."/>
            <person name="Stajich J.E."/>
            <person name="Spatafora J.W."/>
            <person name="Visel A."/>
            <person name="Grigoriev I.V."/>
        </authorList>
    </citation>
    <scope>NUCLEOTIDE SEQUENCE [LARGE SCALE GENOMIC DNA]</scope>
    <source>
        <strain evidence="9 10">NRRL Y-17943</strain>
    </source>
</reference>
<dbReference type="PANTHER" id="PTHR23215:SF0">
    <property type="entry name" value="BUB3-INTERACTING AND GLEBS MOTIF-CONTAINING PROTEIN ZNF207"/>
    <property type="match status" value="1"/>
</dbReference>
<keyword evidence="5" id="KW-0539">Nucleus</keyword>
<dbReference type="Gene3D" id="3.30.160.60">
    <property type="entry name" value="Classic Zinc Finger"/>
    <property type="match status" value="1"/>
</dbReference>